<evidence type="ECO:0000313" key="3">
    <source>
        <dbReference type="Proteomes" id="UP000318571"/>
    </source>
</evidence>
<dbReference type="AlphaFoldDB" id="A0A553PQG0"/>
<keyword evidence="1" id="KW-0732">Signal</keyword>
<feature type="non-terminal residue" evidence="2">
    <location>
        <position position="215"/>
    </location>
</feature>
<name>A0A553PQG0_TIGCA</name>
<reference evidence="2 3" key="1">
    <citation type="journal article" date="2018" name="Nat. Ecol. Evol.">
        <title>Genomic signatures of mitonuclear coevolution across populations of Tigriopus californicus.</title>
        <authorList>
            <person name="Barreto F.S."/>
            <person name="Watson E.T."/>
            <person name="Lima T.G."/>
            <person name="Willett C.S."/>
            <person name="Edmands S."/>
            <person name="Li W."/>
            <person name="Burton R.S."/>
        </authorList>
    </citation>
    <scope>NUCLEOTIDE SEQUENCE [LARGE SCALE GENOMIC DNA]</scope>
    <source>
        <strain evidence="2 3">San Diego</strain>
    </source>
</reference>
<dbReference type="Proteomes" id="UP000318571">
    <property type="component" value="Chromosome 6"/>
</dbReference>
<dbReference type="EMBL" id="VCGU01000002">
    <property type="protein sequence ID" value="TRY79915.1"/>
    <property type="molecule type" value="Genomic_DNA"/>
</dbReference>
<keyword evidence="3" id="KW-1185">Reference proteome</keyword>
<evidence type="ECO:0000313" key="2">
    <source>
        <dbReference type="EMBL" id="TRY79915.1"/>
    </source>
</evidence>
<accession>A0A553PQG0</accession>
<feature type="signal peptide" evidence="1">
    <location>
        <begin position="1"/>
        <end position="16"/>
    </location>
</feature>
<comment type="caution">
    <text evidence="2">The sequence shown here is derived from an EMBL/GenBank/DDBJ whole genome shotgun (WGS) entry which is preliminary data.</text>
</comment>
<sequence length="215" mass="24680">MNFAAVLTVLIVGVDFECLGCTIVNHKLPSRPKLSYFHKAWHFYEYPCECEMGPIDYSSLQFRVRDIHARIMPRDLLYESVNQSFVATYLGFDLHNMTMAQHLLAAFFDLELALFRIRNIAPNGECSNVPFLVQNGVLHQELESTLTSVQNGIQSHLCQNEDIYQLNSLEELKNRQVKTSYPCSAIELLTHRNLDYVVYVLGLIEEDIQGEEMSV</sequence>
<protein>
    <submittedName>
        <fullName evidence="2">Uncharacterized protein</fullName>
    </submittedName>
</protein>
<evidence type="ECO:0000256" key="1">
    <source>
        <dbReference type="SAM" id="SignalP"/>
    </source>
</evidence>
<proteinExistence type="predicted"/>
<gene>
    <name evidence="2" type="ORF">TCAL_16073</name>
</gene>
<feature type="chain" id="PRO_5022063969" evidence="1">
    <location>
        <begin position="17"/>
        <end position="215"/>
    </location>
</feature>
<organism evidence="2 3">
    <name type="scientific">Tigriopus californicus</name>
    <name type="common">Marine copepod</name>
    <dbReference type="NCBI Taxonomy" id="6832"/>
    <lineage>
        <taxon>Eukaryota</taxon>
        <taxon>Metazoa</taxon>
        <taxon>Ecdysozoa</taxon>
        <taxon>Arthropoda</taxon>
        <taxon>Crustacea</taxon>
        <taxon>Multicrustacea</taxon>
        <taxon>Hexanauplia</taxon>
        <taxon>Copepoda</taxon>
        <taxon>Harpacticoida</taxon>
        <taxon>Harpacticidae</taxon>
        <taxon>Tigriopus</taxon>
    </lineage>
</organism>